<dbReference type="AlphaFoldDB" id="A0AAW2IJT8"/>
<reference evidence="1" key="2">
    <citation type="journal article" date="2024" name="Plant">
        <title>Genomic evolution and insights into agronomic trait innovations of Sesamum species.</title>
        <authorList>
            <person name="Miao H."/>
            <person name="Wang L."/>
            <person name="Qu L."/>
            <person name="Liu H."/>
            <person name="Sun Y."/>
            <person name="Le M."/>
            <person name="Wang Q."/>
            <person name="Wei S."/>
            <person name="Zheng Y."/>
            <person name="Lin W."/>
            <person name="Duan Y."/>
            <person name="Cao H."/>
            <person name="Xiong S."/>
            <person name="Wang X."/>
            <person name="Wei L."/>
            <person name="Li C."/>
            <person name="Ma Q."/>
            <person name="Ju M."/>
            <person name="Zhao R."/>
            <person name="Li G."/>
            <person name="Mu C."/>
            <person name="Tian Q."/>
            <person name="Mei H."/>
            <person name="Zhang T."/>
            <person name="Gao T."/>
            <person name="Zhang H."/>
        </authorList>
    </citation>
    <scope>NUCLEOTIDE SEQUENCE</scope>
    <source>
        <strain evidence="1">G01</strain>
    </source>
</reference>
<dbReference type="PANTHER" id="PTHR48475:SF2">
    <property type="entry name" value="RIBONUCLEASE H"/>
    <property type="match status" value="1"/>
</dbReference>
<organism evidence="1">
    <name type="scientific">Sesamum angustifolium</name>
    <dbReference type="NCBI Taxonomy" id="2727405"/>
    <lineage>
        <taxon>Eukaryota</taxon>
        <taxon>Viridiplantae</taxon>
        <taxon>Streptophyta</taxon>
        <taxon>Embryophyta</taxon>
        <taxon>Tracheophyta</taxon>
        <taxon>Spermatophyta</taxon>
        <taxon>Magnoliopsida</taxon>
        <taxon>eudicotyledons</taxon>
        <taxon>Gunneridae</taxon>
        <taxon>Pentapetalae</taxon>
        <taxon>asterids</taxon>
        <taxon>lamiids</taxon>
        <taxon>Lamiales</taxon>
        <taxon>Pedaliaceae</taxon>
        <taxon>Sesamum</taxon>
    </lineage>
</organism>
<evidence type="ECO:0000313" key="1">
    <source>
        <dbReference type="EMBL" id="KAL0281873.1"/>
    </source>
</evidence>
<name>A0AAW2IJT8_9LAMI</name>
<comment type="caution">
    <text evidence="1">The sequence shown here is derived from an EMBL/GenBank/DDBJ whole genome shotgun (WGS) entry which is preliminary data.</text>
</comment>
<sequence length="107" mass="11815">MSLSIPRKDGSCFGHHRKEITPLLPSYLVGVRTNTPLKQVVGKPEVSGRLVKWTIELSEYDISYLPRMTIKAQSLADFVSEMIGTNPGRGFQRGTLATYVDGSSTTQ</sequence>
<proteinExistence type="predicted"/>
<protein>
    <submittedName>
        <fullName evidence="1">Uncharacterized protein</fullName>
    </submittedName>
</protein>
<gene>
    <name evidence="1" type="ORF">Sangu_2984300</name>
</gene>
<reference evidence="1" key="1">
    <citation type="submission" date="2020-06" db="EMBL/GenBank/DDBJ databases">
        <authorList>
            <person name="Li T."/>
            <person name="Hu X."/>
            <person name="Zhang T."/>
            <person name="Song X."/>
            <person name="Zhang H."/>
            <person name="Dai N."/>
            <person name="Sheng W."/>
            <person name="Hou X."/>
            <person name="Wei L."/>
        </authorList>
    </citation>
    <scope>NUCLEOTIDE SEQUENCE</scope>
    <source>
        <strain evidence="1">G01</strain>
        <tissue evidence="1">Leaf</tissue>
    </source>
</reference>
<accession>A0AAW2IJT8</accession>
<dbReference type="PANTHER" id="PTHR48475">
    <property type="entry name" value="RIBONUCLEASE H"/>
    <property type="match status" value="1"/>
</dbReference>
<dbReference type="EMBL" id="JACGWK010001875">
    <property type="protein sequence ID" value="KAL0281873.1"/>
    <property type="molecule type" value="Genomic_DNA"/>
</dbReference>